<evidence type="ECO:0000256" key="2">
    <source>
        <dbReference type="SAM" id="MobiDB-lite"/>
    </source>
</evidence>
<dbReference type="GO" id="GO:0005829">
    <property type="term" value="C:cytosol"/>
    <property type="evidence" value="ECO:0007669"/>
    <property type="project" value="TreeGrafter"/>
</dbReference>
<dbReference type="PANTHER" id="PTHR30344:SF1">
    <property type="entry name" value="6-PHOSPHOGLUCONOLACTONASE"/>
    <property type="match status" value="1"/>
</dbReference>
<dbReference type="Gene3D" id="2.130.10.10">
    <property type="entry name" value="YVTN repeat-like/Quinoprotein amine dehydrogenase"/>
    <property type="match status" value="1"/>
</dbReference>
<organism evidence="3 4">
    <name type="scientific">Paucilactobacillus vaccinostercus DSM 20634</name>
    <dbReference type="NCBI Taxonomy" id="1423813"/>
    <lineage>
        <taxon>Bacteria</taxon>
        <taxon>Bacillati</taxon>
        <taxon>Bacillota</taxon>
        <taxon>Bacilli</taxon>
        <taxon>Lactobacillales</taxon>
        <taxon>Lactobacillaceae</taxon>
        <taxon>Paucilactobacillus</taxon>
    </lineage>
</organism>
<evidence type="ECO:0000313" key="4">
    <source>
        <dbReference type="Proteomes" id="UP000051733"/>
    </source>
</evidence>
<keyword evidence="4" id="KW-1185">Reference proteome</keyword>
<evidence type="ECO:0000313" key="3">
    <source>
        <dbReference type="EMBL" id="KRM60689.1"/>
    </source>
</evidence>
<comment type="caution">
    <text evidence="3">The sequence shown here is derived from an EMBL/GenBank/DDBJ whole genome shotgun (WGS) entry which is preliminary data.</text>
</comment>
<evidence type="ECO:0000256" key="1">
    <source>
        <dbReference type="ARBA" id="ARBA00005564"/>
    </source>
</evidence>
<dbReference type="OrthoDB" id="9790815at2"/>
<feature type="region of interest" description="Disordered" evidence="2">
    <location>
        <begin position="124"/>
        <end position="143"/>
    </location>
</feature>
<dbReference type="EMBL" id="AYYY01000061">
    <property type="protein sequence ID" value="KRM60689.1"/>
    <property type="molecule type" value="Genomic_DNA"/>
</dbReference>
<dbReference type="GO" id="GO:0017057">
    <property type="term" value="F:6-phosphogluconolactonase activity"/>
    <property type="evidence" value="ECO:0007669"/>
    <property type="project" value="TreeGrafter"/>
</dbReference>
<dbReference type="PATRIC" id="fig|1423813.3.peg.177"/>
<dbReference type="RefSeq" id="WP_057779848.1">
    <property type="nucleotide sequence ID" value="NZ_AYYY01000061.1"/>
</dbReference>
<dbReference type="InterPro" id="IPR019405">
    <property type="entry name" value="Lactonase_7-beta_prop"/>
</dbReference>
<name>A0A0R2A0R9_9LACO</name>
<dbReference type="SUPFAM" id="SSF51004">
    <property type="entry name" value="C-terminal (heme d1) domain of cytochrome cd1-nitrite reductase"/>
    <property type="match status" value="1"/>
</dbReference>
<dbReference type="STRING" id="1423813.FC26_GL000165"/>
<dbReference type="InterPro" id="IPR011048">
    <property type="entry name" value="Haem_d1_sf"/>
</dbReference>
<accession>A0A0R2A0R9</accession>
<protein>
    <submittedName>
        <fullName evidence="3">6-phosphogluconolactonase</fullName>
    </submittedName>
</protein>
<dbReference type="Pfam" id="PF10282">
    <property type="entry name" value="Lactonase"/>
    <property type="match status" value="1"/>
</dbReference>
<dbReference type="InterPro" id="IPR015943">
    <property type="entry name" value="WD40/YVTN_repeat-like_dom_sf"/>
</dbReference>
<dbReference type="PANTHER" id="PTHR30344">
    <property type="entry name" value="6-PHOSPHOGLUCONOLACTONASE-RELATED"/>
    <property type="match status" value="1"/>
</dbReference>
<dbReference type="InterPro" id="IPR050282">
    <property type="entry name" value="Cycloisomerase_2"/>
</dbReference>
<proteinExistence type="inferred from homology"/>
<dbReference type="Proteomes" id="UP000051733">
    <property type="component" value="Unassembled WGS sequence"/>
</dbReference>
<comment type="similarity">
    <text evidence="1">Belongs to the cycloisomerase 2 family.</text>
</comment>
<reference evidence="3 4" key="1">
    <citation type="journal article" date="2015" name="Genome Announc.">
        <title>Expanding the biotechnology potential of lactobacilli through comparative genomics of 213 strains and associated genera.</title>
        <authorList>
            <person name="Sun Z."/>
            <person name="Harris H.M."/>
            <person name="McCann A."/>
            <person name="Guo C."/>
            <person name="Argimon S."/>
            <person name="Zhang W."/>
            <person name="Yang X."/>
            <person name="Jeffery I.B."/>
            <person name="Cooney J.C."/>
            <person name="Kagawa T.F."/>
            <person name="Liu W."/>
            <person name="Song Y."/>
            <person name="Salvetti E."/>
            <person name="Wrobel A."/>
            <person name="Rasinkangas P."/>
            <person name="Parkhill J."/>
            <person name="Rea M.C."/>
            <person name="O'Sullivan O."/>
            <person name="Ritari J."/>
            <person name="Douillard F.P."/>
            <person name="Paul Ross R."/>
            <person name="Yang R."/>
            <person name="Briner A.E."/>
            <person name="Felis G.E."/>
            <person name="de Vos W.M."/>
            <person name="Barrangou R."/>
            <person name="Klaenhammer T.R."/>
            <person name="Caufield P.W."/>
            <person name="Cui Y."/>
            <person name="Zhang H."/>
            <person name="O'Toole P.W."/>
        </authorList>
    </citation>
    <scope>NUCLEOTIDE SEQUENCE [LARGE SCALE GENOMIC DNA]</scope>
    <source>
        <strain evidence="3 4">DSM 20634</strain>
    </source>
</reference>
<gene>
    <name evidence="3" type="ORF">FC26_GL000165</name>
</gene>
<dbReference type="AlphaFoldDB" id="A0A0R2A0R9"/>
<sequence>MKERFLIGTYTRKSSQGIYVVTLDHDEQLITQVDHVFSINNSSYLGLSKAKHLYSVVRRNDEGGVMALDLNQRSFQEINEITEAGAPPCYIGVDEERQLIYSGNYHTAVINVFRMNRDGSLSQTDHVTHRGSTGPKPEQDSPHVHYCDLTPDNRLVVCDHGMDLTFVYDISVTGKLSEVSRYQSKAGFAPRHIVFHSNGQIAYLLGELESAIEVLKYDANTAKFTHLQTISTVPPDWDGQKSAAAIHITNDGKFVYASNRGRNTIDVFRVESDFRLSFVQSISTTGVFPRDSELSEDEGYLIAANQETDNLTLYMRNALNGELTLVQKDIAVPEGVCVKRWDL</sequence>